<dbReference type="InterPro" id="IPR051874">
    <property type="entry name" value="Ig-like_domain-LISCH7"/>
</dbReference>
<name>A0A8C2Y5N7_COTJA</name>
<dbReference type="GeneTree" id="ENSGT00950000183058"/>
<dbReference type="Proteomes" id="UP000694412">
    <property type="component" value="Unassembled WGS sequence"/>
</dbReference>
<dbReference type="Ensembl" id="ENSCJPT00005004250.1">
    <property type="protein sequence ID" value="ENSCJPP00005002365.1"/>
    <property type="gene ID" value="ENSCJPG00005002548.1"/>
</dbReference>
<keyword evidence="2" id="KW-1185">Reference proteome</keyword>
<protein>
    <submittedName>
        <fullName evidence="1">Uncharacterized protein</fullName>
    </submittedName>
</protein>
<dbReference type="AlphaFoldDB" id="A0A8C2Y5N7"/>
<organism evidence="1 2">
    <name type="scientific">Coturnix japonica</name>
    <name type="common">Japanese quail</name>
    <name type="synonym">Coturnix coturnix japonica</name>
    <dbReference type="NCBI Taxonomy" id="93934"/>
    <lineage>
        <taxon>Eukaryota</taxon>
        <taxon>Metazoa</taxon>
        <taxon>Chordata</taxon>
        <taxon>Craniata</taxon>
        <taxon>Vertebrata</taxon>
        <taxon>Euteleostomi</taxon>
        <taxon>Archelosauria</taxon>
        <taxon>Archosauria</taxon>
        <taxon>Dinosauria</taxon>
        <taxon>Saurischia</taxon>
        <taxon>Theropoda</taxon>
        <taxon>Coelurosauria</taxon>
        <taxon>Aves</taxon>
        <taxon>Neognathae</taxon>
        <taxon>Galloanserae</taxon>
        <taxon>Galliformes</taxon>
        <taxon>Phasianidae</taxon>
        <taxon>Perdicinae</taxon>
        <taxon>Coturnix</taxon>
    </lineage>
</organism>
<accession>A0A8C2Y5N7</accession>
<evidence type="ECO:0000313" key="2">
    <source>
        <dbReference type="Proteomes" id="UP000694412"/>
    </source>
</evidence>
<proteinExistence type="predicted"/>
<dbReference type="PANTHER" id="PTHR15923">
    <property type="entry name" value="TRANSMEMBRANE AND IMMUNOGLOBULIN DOMAIN-CONTAINING PROTEIN"/>
    <property type="match status" value="1"/>
</dbReference>
<sequence length="134" mass="13954">GCPPPPIWVLLFRASYLSIQVTVLDPHVTALLFQPIQLRCSYQSSATAPPIVTWKYKSFCPTTSGFGGGGGAFQNGGGLVQNGGAQSEAMEAAIACPDSARTVRIVATKQGSAVSVGDYYQGRGVTITDGRDTA</sequence>
<reference evidence="1" key="2">
    <citation type="submission" date="2025-09" db="UniProtKB">
        <authorList>
            <consortium name="Ensembl"/>
        </authorList>
    </citation>
    <scope>IDENTIFICATION</scope>
</reference>
<evidence type="ECO:0000313" key="1">
    <source>
        <dbReference type="Ensembl" id="ENSCJPP00005002365.1"/>
    </source>
</evidence>
<reference evidence="1" key="1">
    <citation type="submission" date="2025-08" db="UniProtKB">
        <authorList>
            <consortium name="Ensembl"/>
        </authorList>
    </citation>
    <scope>IDENTIFICATION</scope>
</reference>
<dbReference type="GO" id="GO:0016020">
    <property type="term" value="C:membrane"/>
    <property type="evidence" value="ECO:0007669"/>
    <property type="project" value="TreeGrafter"/>
</dbReference>